<dbReference type="InterPro" id="IPR013083">
    <property type="entry name" value="Znf_RING/FYVE/PHD"/>
</dbReference>
<keyword evidence="7" id="KW-1185">Reference proteome</keyword>
<keyword evidence="1" id="KW-0479">Metal-binding</keyword>
<protein>
    <submittedName>
        <fullName evidence="8">E3 ubiquitin-protein ligase RLIM-like</fullName>
    </submittedName>
</protein>
<proteinExistence type="predicted"/>
<dbReference type="Gene3D" id="3.30.40.10">
    <property type="entry name" value="Zinc/RING finger domain, C3HC4 (zinc finger)"/>
    <property type="match status" value="1"/>
</dbReference>
<evidence type="ECO:0000256" key="3">
    <source>
        <dbReference type="ARBA" id="ARBA00022833"/>
    </source>
</evidence>
<name>A0A6P3FJB5_OCTDE</name>
<reference evidence="8" key="1">
    <citation type="submission" date="2025-08" db="UniProtKB">
        <authorList>
            <consortium name="RefSeq"/>
        </authorList>
    </citation>
    <scope>IDENTIFICATION</scope>
</reference>
<evidence type="ECO:0000313" key="8">
    <source>
        <dbReference type="RefSeq" id="XP_004648454.2"/>
    </source>
</evidence>
<evidence type="ECO:0000313" key="7">
    <source>
        <dbReference type="Proteomes" id="UP000515203"/>
    </source>
</evidence>
<feature type="compositionally biased region" description="Basic residues" evidence="5">
    <location>
        <begin position="174"/>
        <end position="192"/>
    </location>
</feature>
<dbReference type="GO" id="GO:0008270">
    <property type="term" value="F:zinc ion binding"/>
    <property type="evidence" value="ECO:0007669"/>
    <property type="project" value="UniProtKB-KW"/>
</dbReference>
<dbReference type="PANTHER" id="PTHR45931">
    <property type="entry name" value="SI:CH211-59O9.10"/>
    <property type="match status" value="1"/>
</dbReference>
<dbReference type="PROSITE" id="PS50089">
    <property type="entry name" value="ZF_RING_2"/>
    <property type="match status" value="1"/>
</dbReference>
<accession>A0A6P3FJB5</accession>
<dbReference type="RefSeq" id="XP_004648454.2">
    <property type="nucleotide sequence ID" value="XM_004648397.2"/>
</dbReference>
<evidence type="ECO:0000256" key="4">
    <source>
        <dbReference type="PROSITE-ProRule" id="PRU00175"/>
    </source>
</evidence>
<evidence type="ECO:0000256" key="5">
    <source>
        <dbReference type="SAM" id="MobiDB-lite"/>
    </source>
</evidence>
<dbReference type="Proteomes" id="UP000515203">
    <property type="component" value="Unplaced"/>
</dbReference>
<keyword evidence="3" id="KW-0862">Zinc</keyword>
<feature type="region of interest" description="Disordered" evidence="5">
    <location>
        <begin position="167"/>
        <end position="209"/>
    </location>
</feature>
<dbReference type="InParanoid" id="A0A6P3FJB5"/>
<dbReference type="GeneID" id="101592169"/>
<evidence type="ECO:0000256" key="1">
    <source>
        <dbReference type="ARBA" id="ARBA00022723"/>
    </source>
</evidence>
<dbReference type="GO" id="GO:0006511">
    <property type="term" value="P:ubiquitin-dependent protein catabolic process"/>
    <property type="evidence" value="ECO:0007669"/>
    <property type="project" value="TreeGrafter"/>
</dbReference>
<dbReference type="GO" id="GO:0016567">
    <property type="term" value="P:protein ubiquitination"/>
    <property type="evidence" value="ECO:0007669"/>
    <property type="project" value="TreeGrafter"/>
</dbReference>
<dbReference type="InterPro" id="IPR001841">
    <property type="entry name" value="Znf_RING"/>
</dbReference>
<dbReference type="PANTHER" id="PTHR45931:SF15">
    <property type="entry name" value="SI:CH211-59O9.10"/>
    <property type="match status" value="1"/>
</dbReference>
<dbReference type="Pfam" id="PF13639">
    <property type="entry name" value="zf-RING_2"/>
    <property type="match status" value="1"/>
</dbReference>
<dbReference type="OrthoDB" id="8062037at2759"/>
<dbReference type="GO" id="GO:0061630">
    <property type="term" value="F:ubiquitin protein ligase activity"/>
    <property type="evidence" value="ECO:0007669"/>
    <property type="project" value="TreeGrafter"/>
</dbReference>
<dbReference type="GO" id="GO:0045893">
    <property type="term" value="P:positive regulation of DNA-templated transcription"/>
    <property type="evidence" value="ECO:0007669"/>
    <property type="project" value="TreeGrafter"/>
</dbReference>
<dbReference type="GO" id="GO:0005634">
    <property type="term" value="C:nucleus"/>
    <property type="evidence" value="ECO:0007669"/>
    <property type="project" value="TreeGrafter"/>
</dbReference>
<feature type="domain" description="RING-type" evidence="6">
    <location>
        <begin position="535"/>
        <end position="574"/>
    </location>
</feature>
<gene>
    <name evidence="8" type="primary">LOC101592169</name>
</gene>
<evidence type="ECO:0000259" key="6">
    <source>
        <dbReference type="PROSITE" id="PS50089"/>
    </source>
</evidence>
<evidence type="ECO:0000256" key="2">
    <source>
        <dbReference type="ARBA" id="ARBA00022771"/>
    </source>
</evidence>
<dbReference type="AlphaFoldDB" id="A0A6P3FJB5"/>
<sequence length="574" mass="64989">METSACIPEEVESAFSPTREAHQLTAEDAHYGSVQDLTEDHRLMRDSSFPQLRGEAKEEEWLERQNTTGDMPQEPGTEVAPDYCEVVEIMCFDETEYTTESGQTDDTMWNLGNQCNSSSDYSMRTNFKHEFLSYVAGFNEHVENLQSNLNLANSSESEESLIEALVEDPSPRTGRSRRWRQRIHRSRRHKVSSHPNIPTEPVMRSPDSTLTKTFERSSISDTKTFSVNEPHKILIQERIRCPFQSERNSAASGLSTDYEEEPSVCRFVYNIRERFKRRRTYLVPDLQIICFVGNDPSDDISDRVKLLMSEEVDNSDNVEMLQEAMRNMPSHVEETGIISDVGTLRIPAFRNSNTGLNGRSSTAALTRTSGQRMTGCDGSCIFANTGSDLQSTGLSLAQRIQKAESQNRTESSHINPSFELYCGATTCNSSFRLVTSFCSCPNLSASSPSENPKIDSVTLEGINERSESLDPQSQPQHESQHSHFELFDEIEALQILDDPFLSDENIFLPPRRLMKQEIDNLPLRIFGKTDTGKFCNICLTEYTESSVIRTLPCSHEFHVQCIDPWLLENSTCPI</sequence>
<dbReference type="SUPFAM" id="SSF57850">
    <property type="entry name" value="RING/U-box"/>
    <property type="match status" value="1"/>
</dbReference>
<dbReference type="InterPro" id="IPR051834">
    <property type="entry name" value="RING_finger_E3_ligase"/>
</dbReference>
<dbReference type="SMART" id="SM00184">
    <property type="entry name" value="RING"/>
    <property type="match status" value="1"/>
</dbReference>
<keyword evidence="2 4" id="KW-0863">Zinc-finger</keyword>
<organism evidence="7 8">
    <name type="scientific">Octodon degus</name>
    <name type="common">Degu</name>
    <name type="synonym">Sciurus degus</name>
    <dbReference type="NCBI Taxonomy" id="10160"/>
    <lineage>
        <taxon>Eukaryota</taxon>
        <taxon>Metazoa</taxon>
        <taxon>Chordata</taxon>
        <taxon>Craniata</taxon>
        <taxon>Vertebrata</taxon>
        <taxon>Euteleostomi</taxon>
        <taxon>Mammalia</taxon>
        <taxon>Eutheria</taxon>
        <taxon>Euarchontoglires</taxon>
        <taxon>Glires</taxon>
        <taxon>Rodentia</taxon>
        <taxon>Hystricomorpha</taxon>
        <taxon>Octodontidae</taxon>
        <taxon>Octodon</taxon>
    </lineage>
</organism>